<comment type="caution">
    <text evidence="1">The sequence shown here is derived from an EMBL/GenBank/DDBJ whole genome shotgun (WGS) entry which is preliminary data.</text>
</comment>
<accession>A0ABU0UWH0</accession>
<keyword evidence="2" id="KW-1185">Reference proteome</keyword>
<protein>
    <submittedName>
        <fullName evidence="1">Uncharacterized protein</fullName>
    </submittedName>
</protein>
<evidence type="ECO:0000313" key="1">
    <source>
        <dbReference type="EMBL" id="MDQ1208613.1"/>
    </source>
</evidence>
<gene>
    <name evidence="1" type="ORF">QE380_001536</name>
</gene>
<name>A0ABU0UWH0_ACIBI</name>
<dbReference type="EMBL" id="JAUTBK010000002">
    <property type="protein sequence ID" value="MDQ1208613.1"/>
    <property type="molecule type" value="Genomic_DNA"/>
</dbReference>
<proteinExistence type="predicted"/>
<organism evidence="1 2">
    <name type="scientific">Acinetobacter baylyi</name>
    <dbReference type="NCBI Taxonomy" id="202950"/>
    <lineage>
        <taxon>Bacteria</taxon>
        <taxon>Pseudomonadati</taxon>
        <taxon>Pseudomonadota</taxon>
        <taxon>Gammaproteobacteria</taxon>
        <taxon>Moraxellales</taxon>
        <taxon>Moraxellaceae</taxon>
        <taxon>Acinetobacter</taxon>
    </lineage>
</organism>
<dbReference type="Proteomes" id="UP001233360">
    <property type="component" value="Unassembled WGS sequence"/>
</dbReference>
<evidence type="ECO:0000313" key="2">
    <source>
        <dbReference type="Proteomes" id="UP001233360"/>
    </source>
</evidence>
<reference evidence="1 2" key="1">
    <citation type="submission" date="2023-07" db="EMBL/GenBank/DDBJ databases">
        <title>Functional and genomic diversity of the sorghum phyllosphere microbiome.</title>
        <authorList>
            <person name="Shade A."/>
        </authorList>
    </citation>
    <scope>NUCLEOTIDE SEQUENCE [LARGE SCALE GENOMIC DNA]</scope>
    <source>
        <strain evidence="1 2">SORGH_AS_0887</strain>
    </source>
</reference>
<sequence>MTEEHLNIQNPKQWSGLNLLGFVLIHVWKSLKITDDQQD</sequence>